<organism evidence="3 4">
    <name type="scientific">Desulfosudis oleivorans (strain DSM 6200 / JCM 39069 / Hxd3)</name>
    <name type="common">Desulfococcus oleovorans</name>
    <dbReference type="NCBI Taxonomy" id="96561"/>
    <lineage>
        <taxon>Bacteria</taxon>
        <taxon>Pseudomonadati</taxon>
        <taxon>Thermodesulfobacteriota</taxon>
        <taxon>Desulfobacteria</taxon>
        <taxon>Desulfobacterales</taxon>
        <taxon>Desulfosudaceae</taxon>
        <taxon>Desulfosudis</taxon>
    </lineage>
</organism>
<keyword evidence="2" id="KW-1133">Transmembrane helix</keyword>
<protein>
    <recommendedName>
        <fullName evidence="5">DUF748 domain-containing protein</fullName>
    </recommendedName>
</protein>
<dbReference type="PANTHER" id="PTHR30441">
    <property type="entry name" value="DUF748 DOMAIN-CONTAINING PROTEIN"/>
    <property type="match status" value="1"/>
</dbReference>
<evidence type="ECO:0000256" key="1">
    <source>
        <dbReference type="SAM" id="MobiDB-lite"/>
    </source>
</evidence>
<dbReference type="AlphaFoldDB" id="A8ZWF7"/>
<dbReference type="eggNOG" id="COG2982">
    <property type="taxonomic scope" value="Bacteria"/>
</dbReference>
<name>A8ZWF7_DESOH</name>
<dbReference type="Gene3D" id="3.30.1330.60">
    <property type="entry name" value="OmpA-like domain"/>
    <property type="match status" value="1"/>
</dbReference>
<dbReference type="Proteomes" id="UP000008561">
    <property type="component" value="Chromosome"/>
</dbReference>
<evidence type="ECO:0008006" key="5">
    <source>
        <dbReference type="Google" id="ProtNLM"/>
    </source>
</evidence>
<dbReference type="EMBL" id="CP000859">
    <property type="protein sequence ID" value="ABW66765.1"/>
    <property type="molecule type" value="Genomic_DNA"/>
</dbReference>
<accession>A8ZWF7</accession>
<dbReference type="InterPro" id="IPR052894">
    <property type="entry name" value="AsmA-related"/>
</dbReference>
<gene>
    <name evidence="3" type="ordered locus">Dole_0955</name>
</gene>
<keyword evidence="4" id="KW-1185">Reference proteome</keyword>
<feature type="transmembrane region" description="Helical" evidence="2">
    <location>
        <begin position="7"/>
        <end position="31"/>
    </location>
</feature>
<dbReference type="KEGG" id="dol:Dole_0955"/>
<dbReference type="RefSeq" id="WP_012174383.1">
    <property type="nucleotide sequence ID" value="NC_009943.1"/>
</dbReference>
<proteinExistence type="predicted"/>
<dbReference type="Pfam" id="PF05359">
    <property type="entry name" value="DUF748"/>
    <property type="match status" value="1"/>
</dbReference>
<dbReference type="STRING" id="96561.Dole_0955"/>
<keyword evidence="2" id="KW-0472">Membrane</keyword>
<dbReference type="PANTHER" id="PTHR30441:SF8">
    <property type="entry name" value="DUF748 DOMAIN-CONTAINING PROTEIN"/>
    <property type="match status" value="1"/>
</dbReference>
<reference evidence="3 4" key="1">
    <citation type="submission" date="2007-10" db="EMBL/GenBank/DDBJ databases">
        <title>Complete sequence of Desulfococcus oleovorans Hxd3.</title>
        <authorList>
            <consortium name="US DOE Joint Genome Institute"/>
            <person name="Copeland A."/>
            <person name="Lucas S."/>
            <person name="Lapidus A."/>
            <person name="Barry K."/>
            <person name="Glavina del Rio T."/>
            <person name="Dalin E."/>
            <person name="Tice H."/>
            <person name="Pitluck S."/>
            <person name="Kiss H."/>
            <person name="Brettin T."/>
            <person name="Bruce D."/>
            <person name="Detter J.C."/>
            <person name="Han C."/>
            <person name="Schmutz J."/>
            <person name="Larimer F."/>
            <person name="Land M."/>
            <person name="Hauser L."/>
            <person name="Kyrpides N."/>
            <person name="Kim E."/>
            <person name="Wawrik B."/>
            <person name="Richardson P."/>
        </authorList>
    </citation>
    <scope>NUCLEOTIDE SEQUENCE [LARGE SCALE GENOMIC DNA]</scope>
    <source>
        <strain evidence="4">DSM 6200 / JCM 39069 / Hxd3</strain>
    </source>
</reference>
<keyword evidence="2" id="KW-0812">Transmembrane</keyword>
<evidence type="ECO:0000313" key="4">
    <source>
        <dbReference type="Proteomes" id="UP000008561"/>
    </source>
</evidence>
<sequence length="1040" mass="112499">MTQKKKRILVIAGICFAVYFIAIFFVASAVLTRMAPEKLAEFLGRPVAVEKIRANPLTLSVTVYGLEIKDKNKTDPFVRFEKLYVNAEAWSLIRRGLVLKRVLLEKPEIHVARLSGATFNFSDLLAGEKEEENPAEEKSPAEPFGFAVANISVVDGTVVYRDLPFGKTHTISPINWQVPFISNFIRHRNRKLEPALTLSVDGATLSVDVQTKPFKNSMETVVDMALSGVSIPRYTAYMPKDRIGFQVEQGDVDITTQISFYKENDRSVVTVQGQAAIVDLDVKDREGDGLFTLPRLAVTVLPSVVTESRLHVGEVQVQSPILSVIRQADGVINLAGLVISGEAAATADENTLLAETETVAETEEDGQASPQADVAESEQASETVPPGQPAEAAEPDPPAVADAPEEDTSEPFVVDVDRFVLTGGTARFVDFAVAGPEDGPVENAISDLNVTVAPFTTAPEKESRFDVSALINGAAPLNVSGQMVLTPLSVESDVRLSDVALAWGQPYLPDNVRLVINDGRAAVSGHLSLAAAKEGQISATVTGEAGVKDFATSDPEKGESFLRWSDFTLDGIKVSTPPLRVNVDSIAFTDLAQQVVVFEDGATNIARIFISPETPAEPADHAPEAAEPKDTGASVTPIQIGRFLMNNTELKFADRSVDPHYATRLTLTDLKVTGLTSEDFKAADVMAKGTIDGYAPVRITGAINPLGTDLFMDLDVKLSNMEMVPLSAYTGKYIGRAIEKGKMDLDLQYDIQQKVLSADNHILLDQFTLGNTVESPEAMNLPVGLAVALLKDRKGVIDVNLPVSGRIDDPEFRVGRIVFKALANLITKAATSPFALVGSLVGGGEEMRFIEFEPGWAELDELGRQKLDGVKKLLVERPALKLEILGYADPDADRRALAAIALERTIKAPALEKLGQKGESPDSETLATAILPAGQYDRTLRRIYEKEVEEKPIEGVVVKKADDPTLSIEEMETAIVERRAGAVTDAELGLLAKQRAEKVKDYLLSDETLSPERVFMKAPGNIFKTADGEFAASRVELGVQ</sequence>
<dbReference type="InterPro" id="IPR008023">
    <property type="entry name" value="DUF748"/>
</dbReference>
<dbReference type="InterPro" id="IPR036737">
    <property type="entry name" value="OmpA-like_sf"/>
</dbReference>
<evidence type="ECO:0000313" key="3">
    <source>
        <dbReference type="EMBL" id="ABW66765.1"/>
    </source>
</evidence>
<evidence type="ECO:0000256" key="2">
    <source>
        <dbReference type="SAM" id="Phobius"/>
    </source>
</evidence>
<dbReference type="GO" id="GO:0090313">
    <property type="term" value="P:regulation of protein targeting to membrane"/>
    <property type="evidence" value="ECO:0007669"/>
    <property type="project" value="TreeGrafter"/>
</dbReference>
<dbReference type="GO" id="GO:0005886">
    <property type="term" value="C:plasma membrane"/>
    <property type="evidence" value="ECO:0007669"/>
    <property type="project" value="TreeGrafter"/>
</dbReference>
<dbReference type="HOGENOM" id="CLU_005680_1_0_7"/>
<feature type="region of interest" description="Disordered" evidence="1">
    <location>
        <begin position="358"/>
        <end position="412"/>
    </location>
</feature>